<evidence type="ECO:0000313" key="2">
    <source>
        <dbReference type="EMBL" id="SJM91844.1"/>
    </source>
</evidence>
<protein>
    <recommendedName>
        <fullName evidence="4">DUF1640 domain-containing protein</fullName>
    </recommendedName>
</protein>
<gene>
    <name evidence="2" type="ORF">CRENPOLYSF1_220018</name>
</gene>
<dbReference type="EMBL" id="FUKI01000096">
    <property type="protein sequence ID" value="SJM91844.1"/>
    <property type="molecule type" value="Genomic_DNA"/>
</dbReference>
<dbReference type="OrthoDB" id="5569857at2"/>
<organism evidence="2 3">
    <name type="scientific">Crenothrix polyspora</name>
    <dbReference type="NCBI Taxonomy" id="360316"/>
    <lineage>
        <taxon>Bacteria</taxon>
        <taxon>Pseudomonadati</taxon>
        <taxon>Pseudomonadota</taxon>
        <taxon>Gammaproteobacteria</taxon>
        <taxon>Methylococcales</taxon>
        <taxon>Crenotrichaceae</taxon>
        <taxon>Crenothrix</taxon>
    </lineage>
</organism>
<dbReference type="AlphaFoldDB" id="A0A1R4H6I4"/>
<sequence length="90" mass="9994">MATITFDTLELVDKLKTAGIPQAQAEAVVRVIAEAQDGLVTKHDLIEVKNEIKAEMNVRFERVDGELKLNRWMLGVLLAGVISLVLKAFF</sequence>
<proteinExistence type="predicted"/>
<reference evidence="3" key="1">
    <citation type="submission" date="2017-02" db="EMBL/GenBank/DDBJ databases">
        <authorList>
            <person name="Daims H."/>
        </authorList>
    </citation>
    <scope>NUCLEOTIDE SEQUENCE [LARGE SCALE GENOMIC DNA]</scope>
</reference>
<feature type="transmembrane region" description="Helical" evidence="1">
    <location>
        <begin position="69"/>
        <end position="89"/>
    </location>
</feature>
<evidence type="ECO:0000313" key="3">
    <source>
        <dbReference type="Proteomes" id="UP000195667"/>
    </source>
</evidence>
<accession>A0A1R4H6I4</accession>
<keyword evidence="3" id="KW-1185">Reference proteome</keyword>
<dbReference type="Proteomes" id="UP000195667">
    <property type="component" value="Unassembled WGS sequence"/>
</dbReference>
<dbReference type="RefSeq" id="WP_087143128.1">
    <property type="nucleotide sequence ID" value="NZ_FUKI01000096.1"/>
</dbReference>
<name>A0A1R4H6I4_9GAMM</name>
<keyword evidence="1" id="KW-0472">Membrane</keyword>
<keyword evidence="1" id="KW-1133">Transmembrane helix</keyword>
<evidence type="ECO:0000256" key="1">
    <source>
        <dbReference type="SAM" id="Phobius"/>
    </source>
</evidence>
<keyword evidence="1" id="KW-0812">Transmembrane</keyword>
<evidence type="ECO:0008006" key="4">
    <source>
        <dbReference type="Google" id="ProtNLM"/>
    </source>
</evidence>
<dbReference type="Gene3D" id="1.20.5.340">
    <property type="match status" value="1"/>
</dbReference>